<evidence type="ECO:0000256" key="4">
    <source>
        <dbReference type="ARBA" id="ARBA00023136"/>
    </source>
</evidence>
<protein>
    <submittedName>
        <fullName evidence="8">Permease of the drug/metabolite transporter (DMT) superfamily</fullName>
    </submittedName>
</protein>
<reference evidence="9" key="1">
    <citation type="submission" date="2016-10" db="EMBL/GenBank/DDBJ databases">
        <authorList>
            <person name="Varghese N."/>
            <person name="Submissions S."/>
        </authorList>
    </citation>
    <scope>NUCLEOTIDE SEQUENCE [LARGE SCALE GENOMIC DNA]</scope>
    <source>
        <strain evidence="9">CGMCC 1.10121</strain>
    </source>
</reference>
<evidence type="ECO:0000313" key="8">
    <source>
        <dbReference type="EMBL" id="SEP21618.1"/>
    </source>
</evidence>
<accession>A0A1H8W374</accession>
<dbReference type="Proteomes" id="UP000199126">
    <property type="component" value="Unassembled WGS sequence"/>
</dbReference>
<feature type="transmembrane region" description="Helical" evidence="6">
    <location>
        <begin position="98"/>
        <end position="122"/>
    </location>
</feature>
<evidence type="ECO:0000256" key="3">
    <source>
        <dbReference type="ARBA" id="ARBA00022989"/>
    </source>
</evidence>
<evidence type="ECO:0000313" key="9">
    <source>
        <dbReference type="Proteomes" id="UP000199126"/>
    </source>
</evidence>
<evidence type="ECO:0000256" key="2">
    <source>
        <dbReference type="ARBA" id="ARBA00022692"/>
    </source>
</evidence>
<dbReference type="Pfam" id="PF00892">
    <property type="entry name" value="EamA"/>
    <property type="match status" value="2"/>
</dbReference>
<evidence type="ECO:0000256" key="1">
    <source>
        <dbReference type="ARBA" id="ARBA00004141"/>
    </source>
</evidence>
<dbReference type="OrthoDB" id="17861at2157"/>
<keyword evidence="3 6" id="KW-1133">Transmembrane helix</keyword>
<feature type="region of interest" description="Disordered" evidence="5">
    <location>
        <begin position="325"/>
        <end position="347"/>
    </location>
</feature>
<dbReference type="InterPro" id="IPR050638">
    <property type="entry name" value="AA-Vitamin_Transporters"/>
</dbReference>
<dbReference type="PANTHER" id="PTHR32322:SF2">
    <property type="entry name" value="EAMA DOMAIN-CONTAINING PROTEIN"/>
    <property type="match status" value="1"/>
</dbReference>
<evidence type="ECO:0000256" key="6">
    <source>
        <dbReference type="SAM" id="Phobius"/>
    </source>
</evidence>
<feature type="transmembrane region" description="Helical" evidence="6">
    <location>
        <begin position="189"/>
        <end position="208"/>
    </location>
</feature>
<feature type="transmembrane region" description="Helical" evidence="6">
    <location>
        <begin position="39"/>
        <end position="60"/>
    </location>
</feature>
<dbReference type="AlphaFoldDB" id="A0A1H8W374"/>
<dbReference type="InterPro" id="IPR037185">
    <property type="entry name" value="EmrE-like"/>
</dbReference>
<feature type="transmembrane region" description="Helical" evidence="6">
    <location>
        <begin position="255"/>
        <end position="272"/>
    </location>
</feature>
<feature type="transmembrane region" description="Helical" evidence="6">
    <location>
        <begin position="278"/>
        <end position="296"/>
    </location>
</feature>
<comment type="subcellular location">
    <subcellularLocation>
        <location evidence="1">Membrane</location>
        <topology evidence="1">Multi-pass membrane protein</topology>
    </subcellularLocation>
</comment>
<evidence type="ECO:0000256" key="5">
    <source>
        <dbReference type="SAM" id="MobiDB-lite"/>
    </source>
</evidence>
<evidence type="ECO:0000259" key="7">
    <source>
        <dbReference type="Pfam" id="PF00892"/>
    </source>
</evidence>
<feature type="transmembrane region" description="Helical" evidence="6">
    <location>
        <begin position="223"/>
        <end position="243"/>
    </location>
</feature>
<dbReference type="EMBL" id="FODV01000022">
    <property type="protein sequence ID" value="SEP21618.1"/>
    <property type="molecule type" value="Genomic_DNA"/>
</dbReference>
<dbReference type="GO" id="GO:0016020">
    <property type="term" value="C:membrane"/>
    <property type="evidence" value="ECO:0007669"/>
    <property type="project" value="UniProtKB-SubCell"/>
</dbReference>
<proteinExistence type="predicted"/>
<gene>
    <name evidence="8" type="ORF">SAMN04487948_12228</name>
</gene>
<dbReference type="InterPro" id="IPR000620">
    <property type="entry name" value="EamA_dom"/>
</dbReference>
<keyword evidence="2 6" id="KW-0812">Transmembrane</keyword>
<keyword evidence="4 6" id="KW-0472">Membrane</keyword>
<dbReference type="RefSeq" id="WP_170864906.1">
    <property type="nucleotide sequence ID" value="NZ_FODV01000022.1"/>
</dbReference>
<dbReference type="PANTHER" id="PTHR32322">
    <property type="entry name" value="INNER MEMBRANE TRANSPORTER"/>
    <property type="match status" value="1"/>
</dbReference>
<sequence>MKSIRNLTKHRDALLFVALAFVWGTSFMAIKSGLAELPPILFAALRYDVAGLLLFAVALSRTDRWFPRGRDEWTLVGVGGVLVIGLHFGLLFTGQQYVTSATGAIIMSTTPMLTPLFAWFLLPDERIGLPGMLGVLFGLAGVVVVANPDPTALGGQFAGVALMFLSAASFAFGAVLTDRLPARLPLSTAQAWMMLTGAGLLHVLHVALSEPSIATVQWSGDVLLSLAYLGVAAGAGGFLVYFHLLDRLGPTEISLVNYAVPVFAALAGWALLGESITTATVGGFALICSGFALMKWDAVFPRVVRLQARFGRGFLPENVYLPDSPAQTRTESHTQSQSTGHAYPGDD</sequence>
<feature type="domain" description="EamA" evidence="7">
    <location>
        <begin position="159"/>
        <end position="294"/>
    </location>
</feature>
<feature type="transmembrane region" description="Helical" evidence="6">
    <location>
        <begin position="153"/>
        <end position="177"/>
    </location>
</feature>
<feature type="transmembrane region" description="Helical" evidence="6">
    <location>
        <begin position="72"/>
        <end position="92"/>
    </location>
</feature>
<organism evidence="8 9">
    <name type="scientific">Halogranum amylolyticum</name>
    <dbReference type="NCBI Taxonomy" id="660520"/>
    <lineage>
        <taxon>Archaea</taxon>
        <taxon>Methanobacteriati</taxon>
        <taxon>Methanobacteriota</taxon>
        <taxon>Stenosarchaea group</taxon>
        <taxon>Halobacteria</taxon>
        <taxon>Halobacteriales</taxon>
        <taxon>Haloferacaceae</taxon>
    </lineage>
</organism>
<dbReference type="SUPFAM" id="SSF103481">
    <property type="entry name" value="Multidrug resistance efflux transporter EmrE"/>
    <property type="match status" value="2"/>
</dbReference>
<name>A0A1H8W374_9EURY</name>
<feature type="compositionally biased region" description="Polar residues" evidence="5">
    <location>
        <begin position="325"/>
        <end position="340"/>
    </location>
</feature>
<feature type="domain" description="EamA" evidence="7">
    <location>
        <begin position="14"/>
        <end position="145"/>
    </location>
</feature>
<keyword evidence="9" id="KW-1185">Reference proteome</keyword>
<feature type="transmembrane region" description="Helical" evidence="6">
    <location>
        <begin position="129"/>
        <end position="147"/>
    </location>
</feature>